<dbReference type="GO" id="GO:0003968">
    <property type="term" value="F:RNA-directed RNA polymerase activity"/>
    <property type="evidence" value="ECO:0007669"/>
    <property type="project" value="UniProtKB-KW"/>
</dbReference>
<dbReference type="Pfam" id="PF02493">
    <property type="entry name" value="MORN"/>
    <property type="match status" value="2"/>
</dbReference>
<comment type="similarity">
    <text evidence="2">Belongs to the RdRP family.</text>
</comment>
<dbReference type="SUPFAM" id="SSF82185">
    <property type="entry name" value="Histone H3 K4-specific methyltransferase SET7/9 N-terminal domain"/>
    <property type="match status" value="1"/>
</dbReference>
<evidence type="ECO:0000256" key="2">
    <source>
        <dbReference type="RuleBase" id="RU363098"/>
    </source>
</evidence>
<evidence type="ECO:0000313" key="6">
    <source>
        <dbReference type="EMBL" id="WVZ06583.1"/>
    </source>
</evidence>
<keyword evidence="2" id="KW-0696">RNA-directed RNA polymerase</keyword>
<proteinExistence type="inferred from homology"/>
<comment type="function">
    <text evidence="2">Probably involved in the RNA silencing pathway and required for the generation of small interfering RNAs (siRNAs).</text>
</comment>
<feature type="domain" description="RDRP core" evidence="5">
    <location>
        <begin position="241"/>
        <end position="477"/>
    </location>
</feature>
<dbReference type="Pfam" id="PF03732">
    <property type="entry name" value="Retrotrans_gag"/>
    <property type="match status" value="1"/>
</dbReference>
<dbReference type="GO" id="GO:0031380">
    <property type="term" value="C:nuclear RNA-directed RNA polymerase complex"/>
    <property type="evidence" value="ECO:0007669"/>
    <property type="project" value="TreeGrafter"/>
</dbReference>
<feature type="domain" description="Retrotransposon gag" evidence="4">
    <location>
        <begin position="147"/>
        <end position="202"/>
    </location>
</feature>
<protein>
    <recommendedName>
        <fullName evidence="2">RNA-dependent RNA polymerase</fullName>
        <ecNumber evidence="2">2.7.7.48</ecNumber>
    </recommendedName>
</protein>
<name>A0AAQ3NDE2_VIGMU</name>
<comment type="catalytic activity">
    <reaction evidence="2">
        <text>RNA(n) + a ribonucleoside 5'-triphosphate = RNA(n+1) + diphosphate</text>
        <dbReference type="Rhea" id="RHEA:21248"/>
        <dbReference type="Rhea" id="RHEA-COMP:14527"/>
        <dbReference type="Rhea" id="RHEA-COMP:17342"/>
        <dbReference type="ChEBI" id="CHEBI:33019"/>
        <dbReference type="ChEBI" id="CHEBI:61557"/>
        <dbReference type="ChEBI" id="CHEBI:140395"/>
        <dbReference type="EC" id="2.7.7.48"/>
    </reaction>
</comment>
<dbReference type="GO" id="GO:0016020">
    <property type="term" value="C:membrane"/>
    <property type="evidence" value="ECO:0007669"/>
    <property type="project" value="UniProtKB-ARBA"/>
</dbReference>
<dbReference type="Gene3D" id="2.20.110.10">
    <property type="entry name" value="Histone H3 K4-specific methyltransferase SET7/9 N-terminal domain"/>
    <property type="match status" value="1"/>
</dbReference>
<dbReference type="InterPro" id="IPR005162">
    <property type="entry name" value="Retrotrans_gag_dom"/>
</dbReference>
<dbReference type="SMART" id="SM00698">
    <property type="entry name" value="MORN"/>
    <property type="match status" value="2"/>
</dbReference>
<dbReference type="GO" id="GO:0030422">
    <property type="term" value="P:siRNA processing"/>
    <property type="evidence" value="ECO:0007669"/>
    <property type="project" value="TreeGrafter"/>
</dbReference>
<gene>
    <name evidence="6" type="ORF">V8G54_019929</name>
</gene>
<dbReference type="SUPFAM" id="SSF54373">
    <property type="entry name" value="FAD-linked reductases, C-terminal domain"/>
    <property type="match status" value="1"/>
</dbReference>
<dbReference type="GO" id="GO:0003723">
    <property type="term" value="F:RNA binding"/>
    <property type="evidence" value="ECO:0007669"/>
    <property type="project" value="UniProtKB-KW"/>
</dbReference>
<dbReference type="InterPro" id="IPR003409">
    <property type="entry name" value="MORN"/>
</dbReference>
<evidence type="ECO:0000256" key="1">
    <source>
        <dbReference type="ARBA" id="ARBA00022737"/>
    </source>
</evidence>
<evidence type="ECO:0000313" key="7">
    <source>
        <dbReference type="Proteomes" id="UP001374535"/>
    </source>
</evidence>
<sequence>MENRVSTTENRVSTMENRVSALEGRFGSMEATLEEIRAKWRGMARNANGDRGRRNINRDRGRRRNQRRSSEGSCDSFNTERKRQPPEKLEDEAEEDRGDVQRSGMKRVELPTFEEWTPWAGSRRQRNFSIYRTYYWICFWWKKTRHPNWKMFMEALTRRFGRLNRGTVLKKLAAAQQKGSVEEYTQEFEILVAQASGEGMAEVRQEGSVNASGGQEDEEDEKINNLLDLENMGKGMGETELKLSIHQPPLLLRYRLFHMGHTIKGTLLVNKKLFPRIIQVRHSMIKVEKDLSLNMQSINSLEVVNTSIKPNRTYLSKNLITLLSYGGVLNEFFKVLLESNLEDANQASINNGTIDKYIAAEMILYGIPLDEPFLQYHLCILAREEPKKLRGGKLDMPECFYLMGIVDPIGCLEKDQDCIIHGNGQITRDVLVYRNPGLHFGYIHIMRATYVDNLESFVGHNKYANFFPCVGTRLVADFGLPTYIKDPGQSYKIKVSTVNEYFGAVAEERNSRGHCFMSRNVRKTIGAPVLIALVVSKAAIDGQSLSTSDHVKHALKVLQKFVRQDSVPEQVAYVMTNWVACQEQPDTVGGTIMSGLREAVSIIDVLSTGKDYMAEVEALEATRGQSDTGKDEGRDIIKRLDAVGSAQSSLAKSIYEMLEVTRRERMHGFGIYHFANGHLYEGAWHEGRRQGLGMYTFRNGETQSGHWQNGLLDIPSTQSTTYPVSPVGLSHSKVLNAVQRRYVHEHFCRQIRKYWGDFCESQELLAIPLRARRTREVEARRAASKAYEVAKVDEGVNRAVAASNRAANAARVAAVKAAQKRMHQVNNESFAIPVM</sequence>
<dbReference type="InterPro" id="IPR007855">
    <property type="entry name" value="RDRP"/>
</dbReference>
<dbReference type="InterPro" id="IPR057596">
    <property type="entry name" value="RDRP_core"/>
</dbReference>
<feature type="compositionally biased region" description="Basic and acidic residues" evidence="3">
    <location>
        <begin position="78"/>
        <end position="88"/>
    </location>
</feature>
<feature type="compositionally biased region" description="Basic and acidic residues" evidence="3">
    <location>
        <begin position="48"/>
        <end position="59"/>
    </location>
</feature>
<keyword evidence="7" id="KW-1185">Reference proteome</keyword>
<keyword evidence="2" id="KW-0808">Transferase</keyword>
<dbReference type="Gene3D" id="3.90.660.10">
    <property type="match status" value="1"/>
</dbReference>
<feature type="region of interest" description="Disordered" evidence="3">
    <location>
        <begin position="45"/>
        <end position="104"/>
    </location>
</feature>
<evidence type="ECO:0000259" key="5">
    <source>
        <dbReference type="Pfam" id="PF05183"/>
    </source>
</evidence>
<dbReference type="EMBL" id="CP144695">
    <property type="protein sequence ID" value="WVZ06583.1"/>
    <property type="molecule type" value="Genomic_DNA"/>
</dbReference>
<keyword evidence="2" id="KW-0943">RNA-mediated gene silencing</keyword>
<keyword evidence="2" id="KW-0548">Nucleotidyltransferase</keyword>
<accession>A0AAQ3NDE2</accession>
<keyword evidence="1" id="KW-0677">Repeat</keyword>
<dbReference type="PANTHER" id="PTHR23079:SF55">
    <property type="entry name" value="RNA-DIRECTED RNA POLYMERASE"/>
    <property type="match status" value="1"/>
</dbReference>
<dbReference type="Pfam" id="PF05183">
    <property type="entry name" value="RdRP"/>
    <property type="match status" value="1"/>
</dbReference>
<dbReference type="Gene3D" id="1.20.5.170">
    <property type="match status" value="1"/>
</dbReference>
<organism evidence="6 7">
    <name type="scientific">Vigna mungo</name>
    <name type="common">Black gram</name>
    <name type="synonym">Phaseolus mungo</name>
    <dbReference type="NCBI Taxonomy" id="3915"/>
    <lineage>
        <taxon>Eukaryota</taxon>
        <taxon>Viridiplantae</taxon>
        <taxon>Streptophyta</taxon>
        <taxon>Embryophyta</taxon>
        <taxon>Tracheophyta</taxon>
        <taxon>Spermatophyta</taxon>
        <taxon>Magnoliopsida</taxon>
        <taxon>eudicotyledons</taxon>
        <taxon>Gunneridae</taxon>
        <taxon>Pentapetalae</taxon>
        <taxon>rosids</taxon>
        <taxon>fabids</taxon>
        <taxon>Fabales</taxon>
        <taxon>Fabaceae</taxon>
        <taxon>Papilionoideae</taxon>
        <taxon>50 kb inversion clade</taxon>
        <taxon>NPAAA clade</taxon>
        <taxon>indigoferoid/millettioid clade</taxon>
        <taxon>Phaseoleae</taxon>
        <taxon>Vigna</taxon>
    </lineage>
</organism>
<dbReference type="PANTHER" id="PTHR23079">
    <property type="entry name" value="RNA-DEPENDENT RNA POLYMERASE"/>
    <property type="match status" value="1"/>
</dbReference>
<dbReference type="EC" id="2.7.7.48" evidence="2"/>
<evidence type="ECO:0000259" key="4">
    <source>
        <dbReference type="Pfam" id="PF03732"/>
    </source>
</evidence>
<dbReference type="AlphaFoldDB" id="A0AAQ3NDE2"/>
<dbReference type="Proteomes" id="UP001374535">
    <property type="component" value="Chromosome 6"/>
</dbReference>
<evidence type="ECO:0000256" key="3">
    <source>
        <dbReference type="SAM" id="MobiDB-lite"/>
    </source>
</evidence>
<keyword evidence="2" id="KW-0694">RNA-binding</keyword>
<reference evidence="6 7" key="1">
    <citation type="journal article" date="2023" name="Life. Sci Alliance">
        <title>Evolutionary insights into 3D genome organization and epigenetic landscape of Vigna mungo.</title>
        <authorList>
            <person name="Junaid A."/>
            <person name="Singh B."/>
            <person name="Bhatia S."/>
        </authorList>
    </citation>
    <scope>NUCLEOTIDE SEQUENCE [LARGE SCALE GENOMIC DNA]</scope>
    <source>
        <strain evidence="6">Urdbean</strain>
    </source>
</reference>